<feature type="region of interest" description="Carboxyphosphate synthetic domain" evidence="17">
    <location>
        <begin position="1"/>
        <end position="401"/>
    </location>
</feature>
<evidence type="ECO:0000259" key="19">
    <source>
        <dbReference type="PROSITE" id="PS51855"/>
    </source>
</evidence>
<dbReference type="GO" id="GO:0005524">
    <property type="term" value="F:ATP binding"/>
    <property type="evidence" value="ECO:0007669"/>
    <property type="project" value="UniProtKB-UniRule"/>
</dbReference>
<dbReference type="AlphaFoldDB" id="A0A0N8PPU9"/>
<comment type="catalytic activity">
    <reaction evidence="15 17">
        <text>hydrogencarbonate + L-glutamine + 2 ATP + H2O = carbamoyl phosphate + L-glutamate + 2 ADP + phosphate + 2 H(+)</text>
        <dbReference type="Rhea" id="RHEA:18633"/>
        <dbReference type="ChEBI" id="CHEBI:15377"/>
        <dbReference type="ChEBI" id="CHEBI:15378"/>
        <dbReference type="ChEBI" id="CHEBI:17544"/>
        <dbReference type="ChEBI" id="CHEBI:29985"/>
        <dbReference type="ChEBI" id="CHEBI:30616"/>
        <dbReference type="ChEBI" id="CHEBI:43474"/>
        <dbReference type="ChEBI" id="CHEBI:58228"/>
        <dbReference type="ChEBI" id="CHEBI:58359"/>
        <dbReference type="ChEBI" id="CHEBI:456216"/>
        <dbReference type="EC" id="6.3.5.5"/>
    </reaction>
</comment>
<feature type="binding site" evidence="17">
    <location>
        <position position="298"/>
    </location>
    <ligand>
        <name>Mg(2+)</name>
        <dbReference type="ChEBI" id="CHEBI:18420"/>
        <label>2</label>
    </ligand>
</feature>
<proteinExistence type="inferred from homology"/>
<comment type="cofactor">
    <cofactor evidence="1">
        <name>Mn(2+)</name>
        <dbReference type="ChEBI" id="CHEBI:29035"/>
    </cofactor>
</comment>
<feature type="binding site" evidence="17">
    <location>
        <position position="790"/>
    </location>
    <ligand>
        <name>ATP</name>
        <dbReference type="ChEBI" id="CHEBI:30616"/>
        <label>2</label>
    </ligand>
</feature>
<comment type="function">
    <text evidence="17">Large subunit of the glutamine-dependent carbamoyl phosphate synthetase (CPSase). CPSase catalyzes the formation of carbamoyl phosphate from the ammonia moiety of glutamine, carbonate, and phosphate donated by ATP, constituting the first step of 2 biosynthetic pathways, one leading to arginine and/or urea and the other to pyrimidine nucleotides. The large subunit (synthetase) binds the substrates ammonia (free or transferred from glutamine from the small subunit), hydrogencarbonate and ATP and carries out an ATP-coupled ligase reaction, activating hydrogencarbonate by forming carboxy phosphate which reacts with ammonia to form carbamoyl phosphate.</text>
</comment>
<dbReference type="SMART" id="SM01209">
    <property type="entry name" value="GARS_A"/>
    <property type="match status" value="1"/>
</dbReference>
<feature type="region of interest" description="Carbamoyl phosphate synthetic domain" evidence="17">
    <location>
        <begin position="557"/>
        <end position="939"/>
    </location>
</feature>
<evidence type="ECO:0000313" key="21">
    <source>
        <dbReference type="Proteomes" id="UP000050482"/>
    </source>
</evidence>
<feature type="binding site" evidence="17">
    <location>
        <position position="844"/>
    </location>
    <ligand>
        <name>Mg(2+)</name>
        <dbReference type="ChEBI" id="CHEBI:18420"/>
        <label>4</label>
    </ligand>
</feature>
<keyword evidence="6 17" id="KW-0028">Amino-acid biosynthesis</keyword>
<feature type="binding site" evidence="17">
    <location>
        <position position="830"/>
    </location>
    <ligand>
        <name>ATP</name>
        <dbReference type="ChEBI" id="CHEBI:30616"/>
        <label>2</label>
    </ligand>
</feature>
<dbReference type="InterPro" id="IPR006275">
    <property type="entry name" value="CPSase_lsu"/>
</dbReference>
<dbReference type="FunFam" id="3.30.470.20:FF:000001">
    <property type="entry name" value="Carbamoyl-phosphate synthase large chain"/>
    <property type="match status" value="1"/>
</dbReference>
<dbReference type="InterPro" id="IPR016185">
    <property type="entry name" value="PreATP-grasp_dom_sf"/>
</dbReference>
<dbReference type="Gene3D" id="3.40.50.1380">
    <property type="entry name" value="Methylglyoxal synthase-like domain"/>
    <property type="match status" value="1"/>
</dbReference>
<keyword evidence="21" id="KW-1185">Reference proteome</keyword>
<feature type="binding site" evidence="17">
    <location>
        <position position="842"/>
    </location>
    <ligand>
        <name>Mg(2+)</name>
        <dbReference type="ChEBI" id="CHEBI:18420"/>
        <label>4</label>
    </ligand>
</feature>
<dbReference type="PRINTS" id="PR00098">
    <property type="entry name" value="CPSASE"/>
</dbReference>
<dbReference type="PATRIC" id="fig|471514.4.peg.2934"/>
<dbReference type="InterPro" id="IPR036914">
    <property type="entry name" value="MGS-like_dom_sf"/>
</dbReference>
<evidence type="ECO:0000256" key="17">
    <source>
        <dbReference type="HAMAP-Rule" id="MF_01210"/>
    </source>
</evidence>
<dbReference type="NCBIfam" id="TIGR01369">
    <property type="entry name" value="CPSaseII_lrg"/>
    <property type="match status" value="1"/>
</dbReference>
<evidence type="ECO:0000256" key="8">
    <source>
        <dbReference type="ARBA" id="ARBA00022737"/>
    </source>
</evidence>
<dbReference type="GO" id="GO:0006526">
    <property type="term" value="P:L-arginine biosynthetic process"/>
    <property type="evidence" value="ECO:0007669"/>
    <property type="project" value="UniProtKB-UniRule"/>
</dbReference>
<dbReference type="PROSITE" id="PS51855">
    <property type="entry name" value="MGS"/>
    <property type="match status" value="1"/>
</dbReference>
<keyword evidence="5 17" id="KW-0436">Ligase</keyword>
<feature type="region of interest" description="Allosteric domain" evidence="17">
    <location>
        <begin position="940"/>
        <end position="1085"/>
    </location>
</feature>
<feature type="binding site" evidence="17">
    <location>
        <position position="788"/>
    </location>
    <ligand>
        <name>ATP</name>
        <dbReference type="ChEBI" id="CHEBI:30616"/>
        <label>2</label>
    </ligand>
</feature>
<evidence type="ECO:0000256" key="13">
    <source>
        <dbReference type="ARBA" id="ARBA00023211"/>
    </source>
</evidence>
<feature type="binding site" evidence="17">
    <location>
        <position position="175"/>
    </location>
    <ligand>
        <name>ATP</name>
        <dbReference type="ChEBI" id="CHEBI:30616"/>
        <label>1</label>
    </ligand>
</feature>
<feature type="binding site" evidence="17">
    <location>
        <position position="717"/>
    </location>
    <ligand>
        <name>ATP</name>
        <dbReference type="ChEBI" id="CHEBI:30616"/>
        <label>2</label>
    </ligand>
</feature>
<keyword evidence="8 17" id="KW-0677">Repeat</keyword>
<dbReference type="Pfam" id="PF02787">
    <property type="entry name" value="CPSase_L_D3"/>
    <property type="match status" value="1"/>
</dbReference>
<evidence type="ECO:0000256" key="5">
    <source>
        <dbReference type="ARBA" id="ARBA00022598"/>
    </source>
</evidence>
<dbReference type="FunFam" id="1.10.1030.10:FF:000002">
    <property type="entry name" value="Carbamoyl-phosphate synthase large chain"/>
    <property type="match status" value="1"/>
</dbReference>
<dbReference type="GO" id="GO:0004088">
    <property type="term" value="F:carbamoyl-phosphate synthase (glutamine-hydrolyzing) activity"/>
    <property type="evidence" value="ECO:0007669"/>
    <property type="project" value="UniProtKB-UniRule"/>
</dbReference>
<dbReference type="FunFam" id="3.40.50.20:FF:000002">
    <property type="entry name" value="Carbamoyl-phosphate synthase large chain"/>
    <property type="match status" value="1"/>
</dbReference>
<dbReference type="CDD" id="cd01424">
    <property type="entry name" value="MGS_CPS_II"/>
    <property type="match status" value="1"/>
</dbReference>
<evidence type="ECO:0000256" key="2">
    <source>
        <dbReference type="ARBA" id="ARBA00005077"/>
    </source>
</evidence>
<comment type="function">
    <text evidence="16">Small subunit of the glutamine-dependent carbamoyl phosphate synthetase (CPSase). CPSase catalyzes the formation of carbamoyl phosphate from the ammonia moiety of glutamine, carbonate, and phosphate donated by ATP, constituting the first step of the biosynthetic pathway leading to pyrimidine nucleotides. The large subunit (synthetase) binds the substrates ammonia (free or transferred from glutamine from the small subunit), hydrogencarbonate and ATP and carries out an ATP-coupled ligase reaction, activating hydrogencarbonate by forming carboxy phosphate which reacts with ammonia to form carbamoyl phosphate.</text>
</comment>
<evidence type="ECO:0000256" key="16">
    <source>
        <dbReference type="ARBA" id="ARBA00060037"/>
    </source>
</evidence>
<feature type="binding site" evidence="17">
    <location>
        <position position="842"/>
    </location>
    <ligand>
        <name>Mn(2+)</name>
        <dbReference type="ChEBI" id="CHEBI:29035"/>
        <label>4</label>
    </ligand>
</feature>
<feature type="binding site" evidence="17">
    <location>
        <position position="756"/>
    </location>
    <ligand>
        <name>ATP</name>
        <dbReference type="ChEBI" id="CHEBI:30616"/>
        <label>2</label>
    </ligand>
</feature>
<comment type="caution">
    <text evidence="20">The sequence shown here is derived from an EMBL/GenBank/DDBJ whole genome shotgun (WGS) entry which is preliminary data.</text>
</comment>
<feature type="binding site" evidence="17">
    <location>
        <position position="830"/>
    </location>
    <ligand>
        <name>Mg(2+)</name>
        <dbReference type="ChEBI" id="CHEBI:18420"/>
        <label>3</label>
    </ligand>
</feature>
<dbReference type="InterPro" id="IPR005479">
    <property type="entry name" value="CPAse_ATP-bd"/>
</dbReference>
<dbReference type="PROSITE" id="PS00867">
    <property type="entry name" value="CPSASE_2"/>
    <property type="match status" value="2"/>
</dbReference>
<feature type="binding site" evidence="17">
    <location>
        <position position="298"/>
    </location>
    <ligand>
        <name>Mg(2+)</name>
        <dbReference type="ChEBI" id="CHEBI:18420"/>
        <label>1</label>
    </ligand>
</feature>
<feature type="binding site" evidence="17">
    <location>
        <position position="241"/>
    </location>
    <ligand>
        <name>ATP</name>
        <dbReference type="ChEBI" id="CHEBI:30616"/>
        <label>1</label>
    </ligand>
</feature>
<dbReference type="FunFam" id="3.30.1490.20:FF:000001">
    <property type="entry name" value="Carbamoyl-phosphate synthase large chain"/>
    <property type="match status" value="1"/>
</dbReference>
<evidence type="ECO:0000256" key="9">
    <source>
        <dbReference type="ARBA" id="ARBA00022741"/>
    </source>
</evidence>
<dbReference type="Gene3D" id="3.30.470.20">
    <property type="entry name" value="ATP-grasp fold, B domain"/>
    <property type="match status" value="2"/>
</dbReference>
<feature type="domain" description="ATP-grasp" evidence="18">
    <location>
        <begin position="681"/>
        <end position="871"/>
    </location>
</feature>
<evidence type="ECO:0000259" key="18">
    <source>
        <dbReference type="PROSITE" id="PS50975"/>
    </source>
</evidence>
<feature type="binding site" evidence="17">
    <location>
        <position position="787"/>
    </location>
    <ligand>
        <name>ATP</name>
        <dbReference type="ChEBI" id="CHEBI:30616"/>
        <label>2</label>
    </ligand>
</feature>
<dbReference type="NCBIfam" id="NF009455">
    <property type="entry name" value="PRK12815.1"/>
    <property type="match status" value="1"/>
</dbReference>
<feature type="binding site" evidence="17">
    <location>
        <position position="844"/>
    </location>
    <ligand>
        <name>Mn(2+)</name>
        <dbReference type="ChEBI" id="CHEBI:29035"/>
        <label>4</label>
    </ligand>
</feature>
<dbReference type="GO" id="GO:0006541">
    <property type="term" value="P:glutamine metabolic process"/>
    <property type="evidence" value="ECO:0007669"/>
    <property type="project" value="TreeGrafter"/>
</dbReference>
<feature type="binding site" evidence="17">
    <location>
        <position position="298"/>
    </location>
    <ligand>
        <name>Mn(2+)</name>
        <dbReference type="ChEBI" id="CHEBI:29035"/>
        <label>1</label>
    </ligand>
</feature>
<dbReference type="Pfam" id="PF02142">
    <property type="entry name" value="MGS"/>
    <property type="match status" value="1"/>
</dbReference>
<feature type="binding site" evidence="17">
    <location>
        <position position="215"/>
    </location>
    <ligand>
        <name>ATP</name>
        <dbReference type="ChEBI" id="CHEBI:30616"/>
        <label>1</label>
    </ligand>
</feature>
<dbReference type="FunFam" id="3.40.50.20:FF:000001">
    <property type="entry name" value="Carbamoyl-phosphate synthase large chain"/>
    <property type="match status" value="1"/>
</dbReference>
<feature type="binding site" evidence="17">
    <location>
        <position position="210"/>
    </location>
    <ligand>
        <name>ATP</name>
        <dbReference type="ChEBI" id="CHEBI:30616"/>
        <label>1</label>
    </ligand>
</feature>
<dbReference type="NCBIfam" id="NF003671">
    <property type="entry name" value="PRK05294.1"/>
    <property type="match status" value="1"/>
</dbReference>
<evidence type="ECO:0000256" key="7">
    <source>
        <dbReference type="ARBA" id="ARBA00022723"/>
    </source>
</evidence>
<dbReference type="Gene3D" id="3.30.1490.20">
    <property type="entry name" value="ATP-grasp fold, A domain"/>
    <property type="match status" value="1"/>
</dbReference>
<dbReference type="GO" id="GO:0004087">
    <property type="term" value="F:carbamoyl-phosphate synthase (ammonia) activity"/>
    <property type="evidence" value="ECO:0007669"/>
    <property type="project" value="UniProtKB-EC"/>
</dbReference>
<feature type="binding site" evidence="17">
    <location>
        <position position="169"/>
    </location>
    <ligand>
        <name>ATP</name>
        <dbReference type="ChEBI" id="CHEBI:30616"/>
        <label>1</label>
    </ligand>
</feature>
<dbReference type="HAMAP" id="MF_01210_B">
    <property type="entry name" value="CPSase_L_chain_B"/>
    <property type="match status" value="1"/>
</dbReference>
<comment type="domain">
    <text evidence="17">The large subunit is composed of 2 ATP-grasp domains that are involved in binding the 2 ATP molecules needed for carbamoyl phosphate synthesis. The N-terminal ATP-grasp domain (referred to as the carboxyphosphate synthetic component) catalyzes the ATP-dependent phosphorylation of hydrogencarbonate to carboxyphosphate and the subsequent nucleophilic attack by ammonia to form a carbamate intermediate. The C-terminal ATP-grasp domain (referred to as the carbamoyl phosphate synthetic component) then catalyzes the phosphorylation of carbamate with the second ATP to form the end product carbamoyl phosphate. The reactive and unstable enzyme intermediates are sequentially channeled from one active site to the next through the interior of the protein over a distance of at least 96 A.</text>
</comment>
<dbReference type="GO" id="GO:0005737">
    <property type="term" value="C:cytoplasm"/>
    <property type="evidence" value="ECO:0007669"/>
    <property type="project" value="TreeGrafter"/>
</dbReference>
<accession>A0A0N8PPU9</accession>
<evidence type="ECO:0000256" key="12">
    <source>
        <dbReference type="ARBA" id="ARBA00022975"/>
    </source>
</evidence>
<feature type="binding site" evidence="17">
    <location>
        <position position="758"/>
    </location>
    <ligand>
        <name>ATP</name>
        <dbReference type="ChEBI" id="CHEBI:30616"/>
        <label>2</label>
    </ligand>
</feature>
<dbReference type="PROSITE" id="PS50975">
    <property type="entry name" value="ATP_GRASP"/>
    <property type="match status" value="2"/>
</dbReference>
<evidence type="ECO:0000256" key="11">
    <source>
        <dbReference type="ARBA" id="ARBA00022842"/>
    </source>
</evidence>
<feature type="binding site" evidence="17">
    <location>
        <position position="762"/>
    </location>
    <ligand>
        <name>ATP</name>
        <dbReference type="ChEBI" id="CHEBI:30616"/>
        <label>2</label>
    </ligand>
</feature>
<sequence>MPKRSDLKKVMVIGSGPIVIGQAAEFDYAGTQACQALREEGLEVVLVNSNPATIMTDPDIADKVYIEPLTPEFVAQILRKERPDGLLPTLGGQTGLNMAVQLAEMGVLDEVGVELLGTQLHSIREAEDRERFRALMAELGQPVPKSEIVTSLEEAREFARQIGFPIIIRPAYTLGGTGGGIASDWEEYEEITELGLRLSPIHQVLVEQSIAGYKEIEYEVLRDSADNCIVVCNMENIDPVGVHTGDSIVVAPSQTLSDSEYQMLRAASLKIIRALKIEGGCNVQYALDPHSMNYYVIEVNPRVSRSSALASKATGYPIARVATKIAVGYRLDEIQNPVTKETFAAFEPALDYVVSKIPRWPFDKFNSANRRLGTQMKATGEVMAIGRTFEESMMKAIRSLELGVDALYMDGASEWSDSDIENRLQRADDERLWVIAEAFRRGYTMEQVHQLSKIDVWFLYKFRRLVSLEQELLERAKTGTLQDFLMNDKDLFAEVKRSGFPDSEIARIFDVDVMALTEARMDMGIVPVYKMVDTCAGEFAAATPYYYSSYEHQDEVEESSGKKIVVLGSGPIRIGQGIEFDYCSVHAVWAIRKAGYEAIIINNNPETVSTDFNTSNRLYFEPLHLEDVLHVIWREKPAGVIVQFGGQTAINLAEPLARAGIPVIGTSIEDIDAAEDREKFDALLSRLDIPRPRGFSVTSLNEALTAAGELHYPVLVRPSYVLGGRAMQIVDSDDELRTYMAEASQVSRKHPVLVDRYLMGVEVEVDAISDGETVIIPGIMEHIERAGVHSGDSIAVYPSQSLSEDVRQQLVNYTIKIARGLNVKGLVNIQFVVQENQAYVLEVNPRSSRTVPFLSKVTEIPMVDLAMHAVLGGSLQQLGYESGLVPEPNFVSVKVPVFSFAKLRRVDITLGPEMKSTGEVMGRERTYAKALYKGLIASGMVIPMHGTLLATISDKDKDEAWPILRGFAELGFRIAATEGTAKYLRSRGLEVRVVNKLAQGTPNLADDIRDGRIQLVINTLTKGRKPERDGFRIRRTAVENGVPCLTSLDTAASLLEVLSTIRFATVPISAGQEAGLHVRSAKSRA</sequence>
<feature type="binding site" evidence="17">
    <location>
        <position position="243"/>
    </location>
    <ligand>
        <name>ATP</name>
        <dbReference type="ChEBI" id="CHEBI:30616"/>
        <label>1</label>
    </ligand>
</feature>
<dbReference type="EC" id="6.3.4.16" evidence="17"/>
<comment type="cofactor">
    <cofactor evidence="17">
        <name>Mg(2+)</name>
        <dbReference type="ChEBI" id="CHEBI:18420"/>
    </cofactor>
    <cofactor evidence="17">
        <name>Mn(2+)</name>
        <dbReference type="ChEBI" id="CHEBI:29035"/>
    </cofactor>
    <text evidence="17">Binds 4 Mg(2+) or Mn(2+) ions per subunit.</text>
</comment>
<dbReference type="InterPro" id="IPR005483">
    <property type="entry name" value="CPSase_dom"/>
</dbReference>
<dbReference type="SMART" id="SM00851">
    <property type="entry name" value="MGS"/>
    <property type="match status" value="1"/>
</dbReference>
<name>A0A0N8PPU9_9BACL</name>
<feature type="binding site" evidence="17">
    <location>
        <position position="298"/>
    </location>
    <ligand>
        <name>ATP</name>
        <dbReference type="ChEBI" id="CHEBI:30616"/>
        <label>1</label>
    </ligand>
</feature>
<keyword evidence="12 17" id="KW-0665">Pyrimidine biosynthesis</keyword>
<feature type="binding site" evidence="17">
    <location>
        <position position="284"/>
    </location>
    <ligand>
        <name>Mg(2+)</name>
        <dbReference type="ChEBI" id="CHEBI:18420"/>
        <label>1</label>
    </ligand>
</feature>
<comment type="subunit">
    <text evidence="17">Composed of two chains; the small (or glutamine) chain promotes the hydrolysis of glutamine to ammonia, which is used by the large (or ammonia) chain to synthesize carbamoyl phosphate. Tetramer of heterodimers (alpha,beta)4.</text>
</comment>
<dbReference type="EMBL" id="LJCO01000011">
    <property type="protein sequence ID" value="KPV45333.1"/>
    <property type="molecule type" value="Genomic_DNA"/>
</dbReference>
<dbReference type="STRING" id="471514.AN477_02995"/>
<dbReference type="InterPro" id="IPR013815">
    <property type="entry name" value="ATP_grasp_subdomain_1"/>
</dbReference>
<feature type="binding site" evidence="17">
    <location>
        <position position="284"/>
    </location>
    <ligand>
        <name>Mn(2+)</name>
        <dbReference type="ChEBI" id="CHEBI:29035"/>
        <label>1</label>
    </ligand>
</feature>
<keyword evidence="4 17" id="KW-0055">Arginine biosynthesis</keyword>
<evidence type="ECO:0000256" key="4">
    <source>
        <dbReference type="ARBA" id="ARBA00022571"/>
    </source>
</evidence>
<dbReference type="SUPFAM" id="SSF52335">
    <property type="entry name" value="Methylglyoxal synthase-like"/>
    <property type="match status" value="1"/>
</dbReference>
<dbReference type="UniPathway" id="UPA00068">
    <property type="reaction ID" value="UER00171"/>
</dbReference>
<evidence type="ECO:0000256" key="6">
    <source>
        <dbReference type="ARBA" id="ARBA00022605"/>
    </source>
</evidence>
<dbReference type="PANTHER" id="PTHR11405">
    <property type="entry name" value="CARBAMOYLTRANSFERASE FAMILY MEMBER"/>
    <property type="match status" value="1"/>
</dbReference>
<comment type="caution">
    <text evidence="17">Lacks conserved residue(s) required for the propagation of feature annotation.</text>
</comment>
<dbReference type="SMART" id="SM01096">
    <property type="entry name" value="CPSase_L_D3"/>
    <property type="match status" value="1"/>
</dbReference>
<feature type="binding site" evidence="17">
    <location>
        <position position="208"/>
    </location>
    <ligand>
        <name>ATP</name>
        <dbReference type="ChEBI" id="CHEBI:30616"/>
        <label>1</label>
    </ligand>
</feature>
<evidence type="ECO:0000313" key="20">
    <source>
        <dbReference type="EMBL" id="KPV45333.1"/>
    </source>
</evidence>
<evidence type="ECO:0000256" key="14">
    <source>
        <dbReference type="ARBA" id="ARBA00047359"/>
    </source>
</evidence>
<dbReference type="InterPro" id="IPR033937">
    <property type="entry name" value="MGS_CPS_CarB"/>
</dbReference>
<dbReference type="GO" id="GO:0046872">
    <property type="term" value="F:metal ion binding"/>
    <property type="evidence" value="ECO:0007669"/>
    <property type="project" value="UniProtKB-KW"/>
</dbReference>
<keyword evidence="7" id="KW-0479">Metal-binding</keyword>
<evidence type="ECO:0000256" key="15">
    <source>
        <dbReference type="ARBA" id="ARBA00048816"/>
    </source>
</evidence>
<comment type="pathway">
    <text evidence="2 17">Amino-acid biosynthesis; L-arginine biosynthesis; carbamoyl phosphate from bicarbonate: step 1/1.</text>
</comment>
<feature type="binding site" evidence="17">
    <location>
        <position position="789"/>
    </location>
    <ligand>
        <name>ATP</name>
        <dbReference type="ChEBI" id="CHEBI:30616"/>
        <label>2</label>
    </ligand>
</feature>
<dbReference type="Pfam" id="PF25596">
    <property type="entry name" value="CPSase_L_D1"/>
    <property type="match status" value="2"/>
</dbReference>
<dbReference type="InterPro" id="IPR011607">
    <property type="entry name" value="MGS-like_dom"/>
</dbReference>
<dbReference type="OrthoDB" id="9804197at2"/>
<dbReference type="HAMAP" id="MF_01210_A">
    <property type="entry name" value="CPSase_L_chain_A"/>
    <property type="match status" value="1"/>
</dbReference>
<dbReference type="Gene3D" id="1.10.1030.10">
    <property type="entry name" value="Carbamoyl-phosphate synthetase, large subunit oligomerisation domain"/>
    <property type="match status" value="1"/>
</dbReference>
<keyword evidence="11" id="KW-0460">Magnesium</keyword>
<dbReference type="EC" id="6.3.5.5" evidence="17"/>
<dbReference type="SUPFAM" id="SSF56059">
    <property type="entry name" value="Glutathione synthetase ATP-binding domain-like"/>
    <property type="match status" value="2"/>
</dbReference>
<keyword evidence="9 17" id="KW-0547">Nucleotide-binding</keyword>
<dbReference type="GO" id="GO:0044205">
    <property type="term" value="P:'de novo' UMP biosynthetic process"/>
    <property type="evidence" value="ECO:0007669"/>
    <property type="project" value="UniProtKB-UniRule"/>
</dbReference>
<protein>
    <recommendedName>
        <fullName evidence="17">Carbamoyl phosphate synthase large chain</fullName>
        <ecNumber evidence="17">6.3.4.16</ecNumber>
        <ecNumber evidence="17">6.3.5.5</ecNumber>
    </recommendedName>
    <alternativeName>
        <fullName evidence="17">Carbamoyl phosphate synthetase ammonia chain</fullName>
    </alternativeName>
</protein>
<dbReference type="SUPFAM" id="SSF48108">
    <property type="entry name" value="Carbamoyl phosphate synthetase, large subunit connection domain"/>
    <property type="match status" value="1"/>
</dbReference>
<dbReference type="RefSeq" id="WP_054967676.1">
    <property type="nucleotide sequence ID" value="NZ_LJCO01000011.1"/>
</dbReference>
<dbReference type="InterPro" id="IPR011761">
    <property type="entry name" value="ATP-grasp"/>
</dbReference>
<evidence type="ECO:0000256" key="3">
    <source>
        <dbReference type="ARBA" id="ARBA00009799"/>
    </source>
</evidence>
<feature type="binding site" evidence="17">
    <location>
        <position position="842"/>
    </location>
    <ligand>
        <name>Mn(2+)</name>
        <dbReference type="ChEBI" id="CHEBI:29035"/>
        <label>3</label>
    </ligand>
</feature>
<dbReference type="SUPFAM" id="SSF52440">
    <property type="entry name" value="PreATP-grasp domain"/>
    <property type="match status" value="2"/>
</dbReference>
<comment type="catalytic activity">
    <reaction evidence="14 17">
        <text>hydrogencarbonate + NH4(+) + 2 ATP = carbamoyl phosphate + 2 ADP + phosphate + 2 H(+)</text>
        <dbReference type="Rhea" id="RHEA:18029"/>
        <dbReference type="ChEBI" id="CHEBI:15378"/>
        <dbReference type="ChEBI" id="CHEBI:17544"/>
        <dbReference type="ChEBI" id="CHEBI:28938"/>
        <dbReference type="ChEBI" id="CHEBI:30616"/>
        <dbReference type="ChEBI" id="CHEBI:43474"/>
        <dbReference type="ChEBI" id="CHEBI:58228"/>
        <dbReference type="ChEBI" id="CHEBI:456216"/>
        <dbReference type="EC" id="6.3.4.16"/>
    </reaction>
</comment>
<dbReference type="PROSITE" id="PS00866">
    <property type="entry name" value="CPSASE_1"/>
    <property type="match status" value="2"/>
</dbReference>
<dbReference type="InterPro" id="IPR036897">
    <property type="entry name" value="CarbamoylP_synth_lsu_oligo_sf"/>
</dbReference>
<dbReference type="Pfam" id="PF02786">
    <property type="entry name" value="CPSase_L_D2"/>
    <property type="match status" value="2"/>
</dbReference>
<feature type="binding site" evidence="17">
    <location>
        <position position="284"/>
    </location>
    <ligand>
        <name>ATP</name>
        <dbReference type="ChEBI" id="CHEBI:30616"/>
        <label>1</label>
    </ligand>
</feature>
<dbReference type="FunFam" id="3.30.470.20:FF:000026">
    <property type="entry name" value="Carbamoyl-phosphate synthase large chain"/>
    <property type="match status" value="1"/>
</dbReference>
<feature type="binding site" evidence="17">
    <location>
        <position position="298"/>
    </location>
    <ligand>
        <name>Mn(2+)</name>
        <dbReference type="ChEBI" id="CHEBI:29035"/>
        <label>2</label>
    </ligand>
</feature>
<feature type="domain" description="ATP-grasp" evidence="18">
    <location>
        <begin position="133"/>
        <end position="327"/>
    </location>
</feature>
<dbReference type="InterPro" id="IPR058047">
    <property type="entry name" value="CPSase_preATP-grasp"/>
</dbReference>
<evidence type="ECO:0000256" key="1">
    <source>
        <dbReference type="ARBA" id="ARBA00001936"/>
    </source>
</evidence>
<dbReference type="PANTHER" id="PTHR11405:SF53">
    <property type="entry name" value="CARBAMOYL-PHOSPHATE SYNTHASE [AMMONIA], MITOCHONDRIAL"/>
    <property type="match status" value="1"/>
</dbReference>
<dbReference type="Gene3D" id="3.40.50.20">
    <property type="match status" value="2"/>
</dbReference>
<feature type="binding site" evidence="17">
    <location>
        <position position="176"/>
    </location>
    <ligand>
        <name>ATP</name>
        <dbReference type="ChEBI" id="CHEBI:30616"/>
        <label>1</label>
    </ligand>
</feature>
<dbReference type="UniPathway" id="UPA00070">
    <property type="reaction ID" value="UER00115"/>
</dbReference>
<feature type="binding site" evidence="17">
    <location>
        <position position="842"/>
    </location>
    <ligand>
        <name>Mg(2+)</name>
        <dbReference type="ChEBI" id="CHEBI:18420"/>
        <label>3</label>
    </ligand>
</feature>
<comment type="similarity">
    <text evidence="3 17">Belongs to the CarB family.</text>
</comment>
<feature type="domain" description="MGS-like" evidence="19">
    <location>
        <begin position="940"/>
        <end position="1085"/>
    </location>
</feature>
<feature type="binding site" evidence="17">
    <location>
        <position position="842"/>
    </location>
    <ligand>
        <name>ATP</name>
        <dbReference type="ChEBI" id="CHEBI:30616"/>
        <label>2</label>
    </ligand>
</feature>
<feature type="binding site" evidence="17">
    <location>
        <position position="300"/>
    </location>
    <ligand>
        <name>Mn(2+)</name>
        <dbReference type="ChEBI" id="CHEBI:29035"/>
        <label>2</label>
    </ligand>
</feature>
<reference evidence="20 21" key="1">
    <citation type="submission" date="2015-09" db="EMBL/GenBank/DDBJ databases">
        <title>Draft genome sequence of Alicyclobacillus ferrooxydans DSM 22381.</title>
        <authorList>
            <person name="Hemp J."/>
        </authorList>
    </citation>
    <scope>NUCLEOTIDE SEQUENCE [LARGE SCALE GENOMIC DNA]</scope>
    <source>
        <strain evidence="20 21">TC-34</strain>
    </source>
</reference>
<dbReference type="InterPro" id="IPR005480">
    <property type="entry name" value="CPSase_lsu_oligo"/>
</dbReference>
<keyword evidence="13" id="KW-0464">Manganese</keyword>
<keyword evidence="10 17" id="KW-0067">ATP-binding</keyword>
<organism evidence="20 21">
    <name type="scientific">Alicyclobacillus ferrooxydans</name>
    <dbReference type="NCBI Taxonomy" id="471514"/>
    <lineage>
        <taxon>Bacteria</taxon>
        <taxon>Bacillati</taxon>
        <taxon>Bacillota</taxon>
        <taxon>Bacilli</taxon>
        <taxon>Bacillales</taxon>
        <taxon>Alicyclobacillaceae</taxon>
        <taxon>Alicyclobacillus</taxon>
    </lineage>
</organism>
<feature type="binding site" evidence="17">
    <location>
        <position position="129"/>
    </location>
    <ligand>
        <name>ATP</name>
        <dbReference type="ChEBI" id="CHEBI:30616"/>
        <label>1</label>
    </ligand>
</feature>
<feature type="binding site" evidence="17">
    <location>
        <position position="242"/>
    </location>
    <ligand>
        <name>ATP</name>
        <dbReference type="ChEBI" id="CHEBI:30616"/>
        <label>1</label>
    </ligand>
</feature>
<feature type="binding site" evidence="17">
    <location>
        <position position="300"/>
    </location>
    <ligand>
        <name>Mg(2+)</name>
        <dbReference type="ChEBI" id="CHEBI:18420"/>
        <label>2</label>
    </ligand>
</feature>
<comment type="pathway">
    <text evidence="17">Pyrimidine metabolism; UMP biosynthesis via de novo pathway; (S)-dihydroorotate from bicarbonate: step 1/3.</text>
</comment>
<gene>
    <name evidence="17" type="primary">carB</name>
    <name evidence="20" type="ORF">AN477_02995</name>
</gene>
<dbReference type="Proteomes" id="UP000050482">
    <property type="component" value="Unassembled WGS sequence"/>
</dbReference>
<evidence type="ECO:0000256" key="10">
    <source>
        <dbReference type="ARBA" id="ARBA00022840"/>
    </source>
</evidence>
<feature type="binding site" evidence="17">
    <location>
        <position position="830"/>
    </location>
    <ligand>
        <name>Mn(2+)</name>
        <dbReference type="ChEBI" id="CHEBI:29035"/>
        <label>3</label>
    </ligand>
</feature>